<evidence type="ECO:0000313" key="2">
    <source>
        <dbReference type="EMBL" id="SBT42032.1"/>
    </source>
</evidence>
<name>A0A1A8ZDR4_PLAOA</name>
<dbReference type="GO" id="GO:0006270">
    <property type="term" value="P:DNA replication initiation"/>
    <property type="evidence" value="ECO:0007669"/>
    <property type="project" value="TreeGrafter"/>
</dbReference>
<dbReference type="AlphaFoldDB" id="A0A1A8ZDR4"/>
<dbReference type="GO" id="GO:0003682">
    <property type="term" value="F:chromatin binding"/>
    <property type="evidence" value="ECO:0007669"/>
    <property type="project" value="TreeGrafter"/>
</dbReference>
<dbReference type="InterPro" id="IPR016903">
    <property type="entry name" value="Nucleolar_cplx-assoc_3"/>
</dbReference>
<feature type="region of interest" description="Disordered" evidence="1">
    <location>
        <begin position="261"/>
        <end position="282"/>
    </location>
</feature>
<reference evidence="4 5" key="2">
    <citation type="submission" date="2016-05" db="EMBL/GenBank/DDBJ databases">
        <authorList>
            <person name="Naeem Raeece"/>
        </authorList>
    </citation>
    <scope>NUCLEOTIDE SEQUENCE [LARGE SCALE GENOMIC DNA]</scope>
</reference>
<proteinExistence type="predicted"/>
<gene>
    <name evidence="2" type="ORF">POVWA1_045140</name>
    <name evidence="3" type="ORF">POVWA2_043700</name>
</gene>
<dbReference type="PANTHER" id="PTHR14428:SF5">
    <property type="entry name" value="NUCLEOLAR COMPLEX PROTEIN 3 HOMOLOG"/>
    <property type="match status" value="1"/>
</dbReference>
<keyword evidence="5" id="KW-1185">Reference proteome</keyword>
<feature type="compositionally biased region" description="Basic and acidic residues" evidence="1">
    <location>
        <begin position="95"/>
        <end position="110"/>
    </location>
</feature>
<reference evidence="2" key="1">
    <citation type="submission" date="2016-05" db="EMBL/GenBank/DDBJ databases">
        <authorList>
            <person name="Lavstsen T."/>
            <person name="Jespersen J.S."/>
        </authorList>
    </citation>
    <scope>NUCLEOTIDE SEQUENCE [LARGE SCALE GENOMIC DNA]</scope>
</reference>
<dbReference type="Proteomes" id="UP000078550">
    <property type="component" value="Unassembled WGS sequence"/>
</dbReference>
<dbReference type="EMBL" id="FLRD01000121">
    <property type="protein sequence ID" value="SBT42032.1"/>
    <property type="molecule type" value="Genomic_DNA"/>
</dbReference>
<feature type="region of interest" description="Disordered" evidence="1">
    <location>
        <begin position="81"/>
        <end position="110"/>
    </location>
</feature>
<evidence type="ECO:0000313" key="5">
    <source>
        <dbReference type="Proteomes" id="UP000078555"/>
    </source>
</evidence>
<dbReference type="Proteomes" id="UP000078555">
    <property type="component" value="Unassembled WGS sequence"/>
</dbReference>
<sequence>MRHDLNCAHAIDFNTGDTTPTYVNSSKRLGKMGKKRKNKFNENENVKAGRRRLCITETRSFDKEMCENIRRKSMNLPKIRKNGTVTYEDDDNDGDTPKGTEGKIEKRSKKIEKSQKVLRKMLDKINKKKGNTLKNSVDENITKILNKINHMSDLKSDIATIANSIIGDQNNNMEKFDLLFYIFDETLKRKKHLQESINSHRKGDDKDSSKDEIRRKYMYLKNINILVVISLCTVLKCITPSYKIIANDDYKYEENEVKSNNTTYNSQNKMANKSTRRPAKRAAKGSTHISVKTFSKVIENVNTFENTIVNYFKRFCKILKCNIADNVIVYVNLLCEIVSVNLYLSRSEQLFKYIILYANMYTYFRGKHNNWLQDKNKPRTKKNNPSFGLLCMKCLNTLKEIMDNDSNLSFTLELTNYFVNYLFKRDEKISPDLLRIFSKIKITEKKINAKLYGNDDVAVTRGENDKTSDELRIKTSISGELKIIEKNTENILDQLFFLYLCVLREYNKYSILFVKNVLYGISHYALYINKILMDDVFYEIKELAMKNVSNNTEKNEEKDISPSLILTTINVFLEILNKVNDDIYIDCSWIALSILKLLDSSIPHFHIGSTYFLFEQKNFVYNSFADGAKARRHFAAVMSRGDNADDETVLGKNVGGENWPKRTLSRETLSGKGFPGKGLPGEASPSETLRNEKCNFSSELLYCIGLLLKTRNFSNSYNNFISSNNQLLSQIVHKLINISLHADYAISFAILKLVQSIFVKYPLIKPIVEEEGIVTSLMSDNLSVFFQNALLHSCIFKDISALALDISLNDSNDTYQETLKTYINQNKCDVKNKIIHYNINLREDKITDEDEIMNYDMDDAFHINVPSPMTKIFRSAVKTYPTHKSQLTFAHTNESISLNYLPPYMLTAIDFVEVLFSPYEEFIRYFQIKRENKNHTNDDDK</sequence>
<evidence type="ECO:0000313" key="3">
    <source>
        <dbReference type="EMBL" id="SBT42382.1"/>
    </source>
</evidence>
<protein>
    <submittedName>
        <fullName evidence="2">Uncharacterized protein</fullName>
    </submittedName>
</protein>
<dbReference type="PANTHER" id="PTHR14428">
    <property type="entry name" value="NUCLEOLAR COMPLEX PROTEIN 3"/>
    <property type="match status" value="1"/>
</dbReference>
<dbReference type="EMBL" id="FLRE01000164">
    <property type="protein sequence ID" value="SBT42382.1"/>
    <property type="molecule type" value="Genomic_DNA"/>
</dbReference>
<evidence type="ECO:0000313" key="4">
    <source>
        <dbReference type="Proteomes" id="UP000078550"/>
    </source>
</evidence>
<accession>A0A1A8ZDR4</accession>
<evidence type="ECO:0000256" key="1">
    <source>
        <dbReference type="SAM" id="MobiDB-lite"/>
    </source>
</evidence>
<organism evidence="2 5">
    <name type="scientific">Plasmodium ovale wallikeri</name>
    <dbReference type="NCBI Taxonomy" id="864142"/>
    <lineage>
        <taxon>Eukaryota</taxon>
        <taxon>Sar</taxon>
        <taxon>Alveolata</taxon>
        <taxon>Apicomplexa</taxon>
        <taxon>Aconoidasida</taxon>
        <taxon>Haemosporida</taxon>
        <taxon>Plasmodiidae</taxon>
        <taxon>Plasmodium</taxon>
        <taxon>Plasmodium (Plasmodium)</taxon>
    </lineage>
</organism>
<feature type="compositionally biased region" description="Polar residues" evidence="1">
    <location>
        <begin position="261"/>
        <end position="273"/>
    </location>
</feature>
<dbReference type="GO" id="GO:0005730">
    <property type="term" value="C:nucleolus"/>
    <property type="evidence" value="ECO:0007669"/>
    <property type="project" value="TreeGrafter"/>
</dbReference>